<comment type="similarity">
    <text evidence="2">Belongs to the bacterial solute-binding protein 5 family.</text>
</comment>
<protein>
    <submittedName>
        <fullName evidence="7">ABC-type transport system substrate-binding protein</fullName>
    </submittedName>
</protein>
<gene>
    <name evidence="7" type="ORF">J2T55_001009</name>
</gene>
<evidence type="ECO:0000256" key="5">
    <source>
        <dbReference type="SAM" id="Phobius"/>
    </source>
</evidence>
<proteinExistence type="inferred from homology"/>
<evidence type="ECO:0000256" key="2">
    <source>
        <dbReference type="ARBA" id="ARBA00005695"/>
    </source>
</evidence>
<keyword evidence="5" id="KW-1133">Transmembrane helix</keyword>
<feature type="transmembrane region" description="Helical" evidence="5">
    <location>
        <begin position="685"/>
        <end position="704"/>
    </location>
</feature>
<dbReference type="EMBL" id="JANUCT010000005">
    <property type="protein sequence ID" value="MCS3903001.1"/>
    <property type="molecule type" value="Genomic_DNA"/>
</dbReference>
<evidence type="ECO:0000256" key="1">
    <source>
        <dbReference type="ARBA" id="ARBA00004196"/>
    </source>
</evidence>
<dbReference type="CDD" id="cd08505">
    <property type="entry name" value="PBP2_NikA_DppA_OppA_like_18"/>
    <property type="match status" value="1"/>
</dbReference>
<dbReference type="GO" id="GO:0015833">
    <property type="term" value="P:peptide transport"/>
    <property type="evidence" value="ECO:0007669"/>
    <property type="project" value="TreeGrafter"/>
</dbReference>
<sequence>MPSGLKILLTLLTLGLGACEQAPWNNPYPASESGQPVYYDMFSERPKHLDPVSAYSADEYKFIGQIYEPPLQYHFLKRPYELTTLTAESVPEPMLFDADDERLPADAPADAVDYSVYRVSIKPGIEYQPHPAFARDADGNYRYHALEKSELEGIRELSDFEHHGTRELTAADYVYQIKRMVHPRRYSPIAGVMSKHIVGLPDLKEELKSAPMDLNGYIDLRNHDLEGVQVIDRYTYEIRVNGKYPQFNYWLAMPFFAPMPWEAERFYNQTGMNQRNIVLDWYPIGTGAFMLTENNPNLRMVMERNPNYWGEKYPTEGMPGDREAGLLDDAGKTMPFIDKAVYSLENESIPAWNKFLQGYYDVSAISSDSFDQAVNFNAQGNAELTPQMKRKGINLLKAVTTSSYYLGFNMLDSVVGGDSEQARLLRRAISIAIDYEEFISIFQNGRGIAAQGPLPPGIFGHREGKAGINPYVYDWEEGEPERKSIREARELLAEAGYPNGRNRESGEPLTLYFDTLDRGPDSKAIHNWYIKQLDKLGIRLVVRSTDYNRFREKMRKGNAQMYFWGWNADYPDPENFLFLLYGPNGKVLHGGENSSNYDNSEFDRLFEQMRNMDNDDERQAIIDKMVEIARRDAPWLWGFHPVAYTLHHQWYSNAKPNLMANNTLKYKRIDAQQRERLRAEWNEPVVWPVLTVIGLLVLAILPAIRVYRKREKEAAL</sequence>
<feature type="domain" description="Solute-binding protein family 5" evidence="6">
    <location>
        <begin position="163"/>
        <end position="585"/>
    </location>
</feature>
<evidence type="ECO:0000313" key="8">
    <source>
        <dbReference type="Proteomes" id="UP001204445"/>
    </source>
</evidence>
<dbReference type="GO" id="GO:1904680">
    <property type="term" value="F:peptide transmembrane transporter activity"/>
    <property type="evidence" value="ECO:0007669"/>
    <property type="project" value="TreeGrafter"/>
</dbReference>
<dbReference type="Pfam" id="PF00496">
    <property type="entry name" value="SBP_bac_5"/>
    <property type="match status" value="1"/>
</dbReference>
<comment type="subcellular location">
    <subcellularLocation>
        <location evidence="1">Cell envelope</location>
    </subcellularLocation>
</comment>
<comment type="caution">
    <text evidence="7">The sequence shown here is derived from an EMBL/GenBank/DDBJ whole genome shotgun (WGS) entry which is preliminary data.</text>
</comment>
<organism evidence="7 8">
    <name type="scientific">Methylohalomonas lacus</name>
    <dbReference type="NCBI Taxonomy" id="398773"/>
    <lineage>
        <taxon>Bacteria</taxon>
        <taxon>Pseudomonadati</taxon>
        <taxon>Pseudomonadota</taxon>
        <taxon>Gammaproteobacteria</taxon>
        <taxon>Methylohalomonadales</taxon>
        <taxon>Methylohalomonadaceae</taxon>
        <taxon>Methylohalomonas</taxon>
    </lineage>
</organism>
<accession>A0AAE3HKV1</accession>
<dbReference type="PANTHER" id="PTHR30290:SF10">
    <property type="entry name" value="PERIPLASMIC OLIGOPEPTIDE-BINDING PROTEIN-RELATED"/>
    <property type="match status" value="1"/>
</dbReference>
<dbReference type="PROSITE" id="PS51257">
    <property type="entry name" value="PROKAR_LIPOPROTEIN"/>
    <property type="match status" value="1"/>
</dbReference>
<evidence type="ECO:0000256" key="4">
    <source>
        <dbReference type="ARBA" id="ARBA00022729"/>
    </source>
</evidence>
<evidence type="ECO:0000256" key="3">
    <source>
        <dbReference type="ARBA" id="ARBA00022448"/>
    </source>
</evidence>
<dbReference type="InterPro" id="IPR000914">
    <property type="entry name" value="SBP_5_dom"/>
</dbReference>
<dbReference type="GO" id="GO:0030288">
    <property type="term" value="C:outer membrane-bounded periplasmic space"/>
    <property type="evidence" value="ECO:0007669"/>
    <property type="project" value="UniProtKB-ARBA"/>
</dbReference>
<keyword evidence="5" id="KW-0812">Transmembrane</keyword>
<keyword evidence="8" id="KW-1185">Reference proteome</keyword>
<evidence type="ECO:0000259" key="6">
    <source>
        <dbReference type="Pfam" id="PF00496"/>
    </source>
</evidence>
<keyword evidence="4" id="KW-0732">Signal</keyword>
<dbReference type="Gene3D" id="3.90.76.10">
    <property type="entry name" value="Dipeptide-binding Protein, Domain 1"/>
    <property type="match status" value="1"/>
</dbReference>
<reference evidence="7" key="1">
    <citation type="submission" date="2022-08" db="EMBL/GenBank/DDBJ databases">
        <title>Genomic Encyclopedia of Type Strains, Phase III (KMG-III): the genomes of soil and plant-associated and newly described type strains.</title>
        <authorList>
            <person name="Whitman W."/>
        </authorList>
    </citation>
    <scope>NUCLEOTIDE SEQUENCE</scope>
    <source>
        <strain evidence="7">HMT 1</strain>
    </source>
</reference>
<name>A0AAE3HKV1_9GAMM</name>
<dbReference type="SUPFAM" id="SSF53850">
    <property type="entry name" value="Periplasmic binding protein-like II"/>
    <property type="match status" value="1"/>
</dbReference>
<evidence type="ECO:0000313" key="7">
    <source>
        <dbReference type="EMBL" id="MCS3903001.1"/>
    </source>
</evidence>
<dbReference type="InterPro" id="IPR039424">
    <property type="entry name" value="SBP_5"/>
</dbReference>
<dbReference type="AlphaFoldDB" id="A0AAE3HKV1"/>
<keyword evidence="5" id="KW-0472">Membrane</keyword>
<dbReference type="RefSeq" id="WP_259054607.1">
    <property type="nucleotide sequence ID" value="NZ_JANUCT010000005.1"/>
</dbReference>
<dbReference type="Gene3D" id="3.10.105.10">
    <property type="entry name" value="Dipeptide-binding Protein, Domain 3"/>
    <property type="match status" value="1"/>
</dbReference>
<dbReference type="PANTHER" id="PTHR30290">
    <property type="entry name" value="PERIPLASMIC BINDING COMPONENT OF ABC TRANSPORTER"/>
    <property type="match status" value="1"/>
</dbReference>
<dbReference type="Gene3D" id="3.40.190.10">
    <property type="entry name" value="Periplasmic binding protein-like II"/>
    <property type="match status" value="1"/>
</dbReference>
<keyword evidence="3" id="KW-0813">Transport</keyword>
<dbReference type="Proteomes" id="UP001204445">
    <property type="component" value="Unassembled WGS sequence"/>
</dbReference>
<dbReference type="GO" id="GO:0043190">
    <property type="term" value="C:ATP-binding cassette (ABC) transporter complex"/>
    <property type="evidence" value="ECO:0007669"/>
    <property type="project" value="InterPro"/>
</dbReference>